<keyword evidence="1" id="KW-1133">Transmembrane helix</keyword>
<accession>A0A2S9GY05</accession>
<keyword evidence="1" id="KW-0812">Transmembrane</keyword>
<name>A0A2S9GY05_9BURK</name>
<evidence type="ECO:0000256" key="1">
    <source>
        <dbReference type="SAM" id="Phobius"/>
    </source>
</evidence>
<organism evidence="2 3">
    <name type="scientific">Solimicrobium silvestre</name>
    <dbReference type="NCBI Taxonomy" id="2099400"/>
    <lineage>
        <taxon>Bacteria</taxon>
        <taxon>Pseudomonadati</taxon>
        <taxon>Pseudomonadota</taxon>
        <taxon>Betaproteobacteria</taxon>
        <taxon>Burkholderiales</taxon>
        <taxon>Oxalobacteraceae</taxon>
        <taxon>Solimicrobium</taxon>
    </lineage>
</organism>
<evidence type="ECO:0000313" key="3">
    <source>
        <dbReference type="Proteomes" id="UP000237839"/>
    </source>
</evidence>
<sequence length="121" mass="12790">MVGLSNLHKQRGLSLSGLILALILVAIAAVLGMQVVPAVVEFQSIKKAATDARDRGTSAPEIEAAYNKIAVAGYITSVSGKDLTIVKEDGVYQVSFAYEKKLPLFGPASLLLEFSGSTDKH</sequence>
<protein>
    <recommendedName>
        <fullName evidence="4">DUF4845 domain-containing protein</fullName>
    </recommendedName>
</protein>
<keyword evidence="1" id="KW-0472">Membrane</keyword>
<dbReference type="RefSeq" id="WP_165794983.1">
    <property type="nucleotide sequence ID" value="NZ_PUGF01000012.1"/>
</dbReference>
<reference evidence="2 3" key="1">
    <citation type="submission" date="2018-02" db="EMBL/GenBank/DDBJ databases">
        <title>Solimicrobium silvestre gen. nov., sp. nov., isolated from alpine forest soil.</title>
        <authorList>
            <person name="Margesin R."/>
            <person name="Albuquerque L."/>
            <person name="Zhang D.-C."/>
            <person name="Froufe H.J.C."/>
            <person name="Severino R."/>
            <person name="Roxo I."/>
            <person name="Egas C."/>
            <person name="Da Costa M.S."/>
        </authorList>
    </citation>
    <scope>NUCLEOTIDE SEQUENCE [LARGE SCALE GENOMIC DNA]</scope>
    <source>
        <strain evidence="2 3">S20-91</strain>
    </source>
</reference>
<dbReference type="Pfam" id="PF16137">
    <property type="entry name" value="DUF4845"/>
    <property type="match status" value="1"/>
</dbReference>
<dbReference type="AlphaFoldDB" id="A0A2S9GY05"/>
<dbReference type="Proteomes" id="UP000237839">
    <property type="component" value="Unassembled WGS sequence"/>
</dbReference>
<dbReference type="EMBL" id="PUGF01000012">
    <property type="protein sequence ID" value="PRC92607.1"/>
    <property type="molecule type" value="Genomic_DNA"/>
</dbReference>
<evidence type="ECO:0000313" key="2">
    <source>
        <dbReference type="EMBL" id="PRC92607.1"/>
    </source>
</evidence>
<proteinExistence type="predicted"/>
<comment type="caution">
    <text evidence="2">The sequence shown here is derived from an EMBL/GenBank/DDBJ whole genome shotgun (WGS) entry which is preliminary data.</text>
</comment>
<feature type="transmembrane region" description="Helical" evidence="1">
    <location>
        <begin position="12"/>
        <end position="36"/>
    </location>
</feature>
<evidence type="ECO:0008006" key="4">
    <source>
        <dbReference type="Google" id="ProtNLM"/>
    </source>
</evidence>
<gene>
    <name evidence="2" type="ORF">S2091_2662</name>
</gene>
<dbReference type="InterPro" id="IPR032314">
    <property type="entry name" value="DUF4845"/>
</dbReference>
<keyword evidence="3" id="KW-1185">Reference proteome</keyword>